<protein>
    <submittedName>
        <fullName evidence="2">ABC-2 type transport system permease protein</fullName>
    </submittedName>
</protein>
<comment type="caution">
    <text evidence="2">The sequence shown here is derived from an EMBL/GenBank/DDBJ whole genome shotgun (WGS) entry which is preliminary data.</text>
</comment>
<keyword evidence="1" id="KW-1133">Transmembrane helix</keyword>
<feature type="transmembrane region" description="Helical" evidence="1">
    <location>
        <begin position="342"/>
        <end position="364"/>
    </location>
</feature>
<accession>A0A3D9SVS4</accession>
<feature type="transmembrane region" description="Helical" evidence="1">
    <location>
        <begin position="20"/>
        <end position="40"/>
    </location>
</feature>
<evidence type="ECO:0000313" key="2">
    <source>
        <dbReference type="EMBL" id="REF00037.1"/>
    </source>
</evidence>
<dbReference type="OrthoDB" id="2014935at2"/>
<feature type="transmembrane region" description="Helical" evidence="1">
    <location>
        <begin position="156"/>
        <end position="177"/>
    </location>
</feature>
<feature type="transmembrane region" description="Helical" evidence="1">
    <location>
        <begin position="393"/>
        <end position="413"/>
    </location>
</feature>
<proteinExistence type="predicted"/>
<evidence type="ECO:0000256" key="1">
    <source>
        <dbReference type="SAM" id="Phobius"/>
    </source>
</evidence>
<feature type="transmembrane region" description="Helical" evidence="1">
    <location>
        <begin position="295"/>
        <end position="313"/>
    </location>
</feature>
<gene>
    <name evidence="2" type="ORF">DFJ69_5559</name>
</gene>
<reference evidence="2 3" key="1">
    <citation type="submission" date="2018-08" db="EMBL/GenBank/DDBJ databases">
        <title>Sequencing the genomes of 1000 actinobacteria strains.</title>
        <authorList>
            <person name="Klenk H.-P."/>
        </authorList>
    </citation>
    <scope>NUCLEOTIDE SEQUENCE [LARGE SCALE GENOMIC DNA]</scope>
    <source>
        <strain evidence="2 3">DSM 43927</strain>
    </source>
</reference>
<keyword evidence="1" id="KW-0812">Transmembrane</keyword>
<feature type="transmembrane region" description="Helical" evidence="1">
    <location>
        <begin position="112"/>
        <end position="136"/>
    </location>
</feature>
<organism evidence="2 3">
    <name type="scientific">Thermomonospora umbrina</name>
    <dbReference type="NCBI Taxonomy" id="111806"/>
    <lineage>
        <taxon>Bacteria</taxon>
        <taxon>Bacillati</taxon>
        <taxon>Actinomycetota</taxon>
        <taxon>Actinomycetes</taxon>
        <taxon>Streptosporangiales</taxon>
        <taxon>Thermomonosporaceae</taxon>
        <taxon>Thermomonospora</taxon>
    </lineage>
</organism>
<evidence type="ECO:0000313" key="3">
    <source>
        <dbReference type="Proteomes" id="UP000256661"/>
    </source>
</evidence>
<feature type="transmembrane region" description="Helical" evidence="1">
    <location>
        <begin position="461"/>
        <end position="479"/>
    </location>
</feature>
<name>A0A3D9SVS4_9ACTN</name>
<feature type="transmembrane region" description="Helical" evidence="1">
    <location>
        <begin position="80"/>
        <end position="100"/>
    </location>
</feature>
<dbReference type="EMBL" id="QTTT01000001">
    <property type="protein sequence ID" value="REF00037.1"/>
    <property type="molecule type" value="Genomic_DNA"/>
</dbReference>
<feature type="transmembrane region" description="Helical" evidence="1">
    <location>
        <begin position="433"/>
        <end position="454"/>
    </location>
</feature>
<feature type="transmembrane region" description="Helical" evidence="1">
    <location>
        <begin position="499"/>
        <end position="521"/>
    </location>
</feature>
<keyword evidence="3" id="KW-1185">Reference proteome</keyword>
<dbReference type="AlphaFoldDB" id="A0A3D9SVS4"/>
<feature type="transmembrane region" description="Helical" evidence="1">
    <location>
        <begin position="189"/>
        <end position="205"/>
    </location>
</feature>
<keyword evidence="1" id="KW-0472">Membrane</keyword>
<dbReference type="Proteomes" id="UP000256661">
    <property type="component" value="Unassembled WGS sequence"/>
</dbReference>
<feature type="transmembrane region" description="Helical" evidence="1">
    <location>
        <begin position="236"/>
        <end position="257"/>
    </location>
</feature>
<sequence>MTATTGARTLLRLALRRDRIVIPVWAILLTLLVASTAASYEGLYPTASERRDFVGTIDGNASLLTFYGPAFGDSIGALTAWRLGAVGAVMIGIMSILLVIRHTRAEEEDGRLELIGAGVVGRHAPLTVGIAIALVADLAVASLVTLTMLGKGVGGALAYGLGWMAVGAFFTAVAAVAAQVTENARTARGIAIGVLGAAFLLRAAGDAGGDEGPAWLSWLSPIGWFQHLRPYSDERWWVLALPVAGAVLLAGLAYSLVERRDLGAGLLPPRSGPAEAAPSLRTPLALAWRLQRGSLAAWTAGFAAYGLIIGGVIEGVGDIVGDSEGTRETITKLGGASDLTEAFVSTAFGLMAIVASIYAVQAVLRLRGEETGQRAEPLLACSVGRLRWSAGHALIALAGTALLMAVAGVTTGLTYGATAGDLDGRLADTLSAALVQIPAAWVPAGIALALFGLAPRATAGVWAAVAAFLLLGQLGPLLGLDQWAMDLSPFTHVPKLPGAAMTAAPMVWLAAVTVAAAAAGYHGFRRRDVAA</sequence>
<dbReference type="RefSeq" id="WP_116025246.1">
    <property type="nucleotide sequence ID" value="NZ_QTTT01000001.1"/>
</dbReference>